<evidence type="ECO:0000256" key="3">
    <source>
        <dbReference type="ARBA" id="ARBA00022946"/>
    </source>
</evidence>
<dbReference type="InterPro" id="IPR001349">
    <property type="entry name" value="Cyt_c_oxidase_su6a"/>
</dbReference>
<dbReference type="Pfam" id="PF02046">
    <property type="entry name" value="COX6A"/>
    <property type="match status" value="1"/>
</dbReference>
<evidence type="ECO:0000313" key="7">
    <source>
        <dbReference type="EMBL" id="KAF2838979.1"/>
    </source>
</evidence>
<sequence length="102" mass="12198">DNSFNRERAAVKHHADSSMTDLWGSEDTWRKLSNCAVVPNIIFAGANAWILWNEHWEHFAHGSSLEEKTEYSYPNIRFKNYFWEDGDKTLSWNDKFNYHRKM</sequence>
<comment type="subcellular location">
    <subcellularLocation>
        <location evidence="1">Mitochondrion inner membrane</location>
    </subcellularLocation>
</comment>
<evidence type="ECO:0000256" key="2">
    <source>
        <dbReference type="ARBA" id="ARBA00022792"/>
    </source>
</evidence>
<organism evidence="7 8">
    <name type="scientific">Patellaria atrata CBS 101060</name>
    <dbReference type="NCBI Taxonomy" id="1346257"/>
    <lineage>
        <taxon>Eukaryota</taxon>
        <taxon>Fungi</taxon>
        <taxon>Dikarya</taxon>
        <taxon>Ascomycota</taxon>
        <taxon>Pezizomycotina</taxon>
        <taxon>Dothideomycetes</taxon>
        <taxon>Dothideomycetes incertae sedis</taxon>
        <taxon>Patellariales</taxon>
        <taxon>Patellariaceae</taxon>
        <taxon>Patellaria</taxon>
    </lineage>
</organism>
<dbReference type="Gene3D" id="4.10.95.10">
    <property type="entry name" value="Cytochrome c oxidase, subunit VIa"/>
    <property type="match status" value="1"/>
</dbReference>
<gene>
    <name evidence="7" type="ORF">M501DRAFT_933514</name>
</gene>
<name>A0A9P4VSW5_9PEZI</name>
<evidence type="ECO:0000256" key="1">
    <source>
        <dbReference type="ARBA" id="ARBA00004273"/>
    </source>
</evidence>
<protein>
    <submittedName>
        <fullName evidence="7">Mitochondrial cytochrome c oxidase subunit VIa</fullName>
    </submittedName>
</protein>
<dbReference type="AlphaFoldDB" id="A0A9P4VSW5"/>
<reference evidence="7" key="1">
    <citation type="journal article" date="2020" name="Stud. Mycol.">
        <title>101 Dothideomycetes genomes: a test case for predicting lifestyles and emergence of pathogens.</title>
        <authorList>
            <person name="Haridas S."/>
            <person name="Albert R."/>
            <person name="Binder M."/>
            <person name="Bloem J."/>
            <person name="Labutti K."/>
            <person name="Salamov A."/>
            <person name="Andreopoulos B."/>
            <person name="Baker S."/>
            <person name="Barry K."/>
            <person name="Bills G."/>
            <person name="Bluhm B."/>
            <person name="Cannon C."/>
            <person name="Castanera R."/>
            <person name="Culley D."/>
            <person name="Daum C."/>
            <person name="Ezra D."/>
            <person name="Gonzalez J."/>
            <person name="Henrissat B."/>
            <person name="Kuo A."/>
            <person name="Liang C."/>
            <person name="Lipzen A."/>
            <person name="Lutzoni F."/>
            <person name="Magnuson J."/>
            <person name="Mondo S."/>
            <person name="Nolan M."/>
            <person name="Ohm R."/>
            <person name="Pangilinan J."/>
            <person name="Park H.-J."/>
            <person name="Ramirez L."/>
            <person name="Alfaro M."/>
            <person name="Sun H."/>
            <person name="Tritt A."/>
            <person name="Yoshinaga Y."/>
            <person name="Zwiers L.-H."/>
            <person name="Turgeon B."/>
            <person name="Goodwin S."/>
            <person name="Spatafora J."/>
            <person name="Crous P."/>
            <person name="Grigoriev I."/>
        </authorList>
    </citation>
    <scope>NUCLEOTIDE SEQUENCE</scope>
    <source>
        <strain evidence="7">CBS 101060</strain>
    </source>
</reference>
<comment type="caution">
    <text evidence="7">The sequence shown here is derived from an EMBL/GenBank/DDBJ whole genome shotgun (WGS) entry which is preliminary data.</text>
</comment>
<evidence type="ECO:0000256" key="5">
    <source>
        <dbReference type="ARBA" id="ARBA00023136"/>
    </source>
</evidence>
<keyword evidence="5" id="KW-0472">Membrane</keyword>
<dbReference type="GO" id="GO:0005743">
    <property type="term" value="C:mitochondrial inner membrane"/>
    <property type="evidence" value="ECO:0007669"/>
    <property type="project" value="UniProtKB-SubCell"/>
</dbReference>
<proteinExistence type="predicted"/>
<dbReference type="OrthoDB" id="5947505at2759"/>
<accession>A0A9P4VSW5</accession>
<dbReference type="SUPFAM" id="SSF81411">
    <property type="entry name" value="Mitochondrial cytochrome c oxidase subunit VIa"/>
    <property type="match status" value="1"/>
</dbReference>
<keyword evidence="2" id="KW-0999">Mitochondrion inner membrane</keyword>
<dbReference type="Proteomes" id="UP000799429">
    <property type="component" value="Unassembled WGS sequence"/>
</dbReference>
<feature type="region of interest" description="Disordered" evidence="6">
    <location>
        <begin position="1"/>
        <end position="21"/>
    </location>
</feature>
<keyword evidence="3" id="KW-0809">Transit peptide</keyword>
<evidence type="ECO:0000256" key="6">
    <source>
        <dbReference type="SAM" id="MobiDB-lite"/>
    </source>
</evidence>
<evidence type="ECO:0000256" key="4">
    <source>
        <dbReference type="ARBA" id="ARBA00023128"/>
    </source>
</evidence>
<dbReference type="EMBL" id="MU006095">
    <property type="protein sequence ID" value="KAF2838979.1"/>
    <property type="molecule type" value="Genomic_DNA"/>
</dbReference>
<feature type="non-terminal residue" evidence="7">
    <location>
        <position position="1"/>
    </location>
</feature>
<keyword evidence="4" id="KW-0496">Mitochondrion</keyword>
<feature type="compositionally biased region" description="Basic and acidic residues" evidence="6">
    <location>
        <begin position="1"/>
        <end position="16"/>
    </location>
</feature>
<evidence type="ECO:0000313" key="8">
    <source>
        <dbReference type="Proteomes" id="UP000799429"/>
    </source>
</evidence>
<dbReference type="InterPro" id="IPR036418">
    <property type="entry name" value="Cyt_c_oxidase_su6a_sf"/>
</dbReference>
<keyword evidence="8" id="KW-1185">Reference proteome</keyword>